<feature type="compositionally biased region" description="Acidic residues" evidence="1">
    <location>
        <begin position="409"/>
        <end position="428"/>
    </location>
</feature>
<dbReference type="AlphaFoldDB" id="A0A2A9ML32"/>
<dbReference type="EMBL" id="NWUJ01000001">
    <property type="protein sequence ID" value="PFH38725.1"/>
    <property type="molecule type" value="Genomic_DNA"/>
</dbReference>
<comment type="caution">
    <text evidence="2">The sequence shown here is derived from an EMBL/GenBank/DDBJ whole genome shotgun (WGS) entry which is preliminary data.</text>
</comment>
<keyword evidence="3" id="KW-1185">Reference proteome</keyword>
<evidence type="ECO:0000313" key="2">
    <source>
        <dbReference type="EMBL" id="PFH38725.1"/>
    </source>
</evidence>
<organism evidence="2 3">
    <name type="scientific">Besnoitia besnoiti</name>
    <name type="common">Apicomplexan protozoan</name>
    <dbReference type="NCBI Taxonomy" id="94643"/>
    <lineage>
        <taxon>Eukaryota</taxon>
        <taxon>Sar</taxon>
        <taxon>Alveolata</taxon>
        <taxon>Apicomplexa</taxon>
        <taxon>Conoidasida</taxon>
        <taxon>Coccidia</taxon>
        <taxon>Eucoccidiorida</taxon>
        <taxon>Eimeriorina</taxon>
        <taxon>Sarcocystidae</taxon>
        <taxon>Besnoitia</taxon>
    </lineage>
</organism>
<feature type="region of interest" description="Disordered" evidence="1">
    <location>
        <begin position="206"/>
        <end position="227"/>
    </location>
</feature>
<feature type="compositionally biased region" description="Polar residues" evidence="1">
    <location>
        <begin position="213"/>
        <end position="227"/>
    </location>
</feature>
<feature type="compositionally biased region" description="Polar residues" evidence="1">
    <location>
        <begin position="276"/>
        <end position="285"/>
    </location>
</feature>
<dbReference type="Proteomes" id="UP000224006">
    <property type="component" value="Chromosome I"/>
</dbReference>
<dbReference type="OrthoDB" id="333768at2759"/>
<dbReference type="GeneID" id="40306129"/>
<feature type="compositionally biased region" description="Low complexity" evidence="1">
    <location>
        <begin position="35"/>
        <end position="46"/>
    </location>
</feature>
<dbReference type="RefSeq" id="XP_029222734.1">
    <property type="nucleotide sequence ID" value="XM_029359821.1"/>
</dbReference>
<dbReference type="KEGG" id="bbes:BESB_010670"/>
<name>A0A2A9ML32_BESBE</name>
<gene>
    <name evidence="2" type="ORF">BESB_010670</name>
</gene>
<dbReference type="VEuPathDB" id="ToxoDB:BESB_010670"/>
<feature type="compositionally biased region" description="Acidic residues" evidence="1">
    <location>
        <begin position="104"/>
        <end position="116"/>
    </location>
</feature>
<feature type="compositionally biased region" description="Acidic residues" evidence="1">
    <location>
        <begin position="135"/>
        <end position="149"/>
    </location>
</feature>
<feature type="region of interest" description="Disordered" evidence="1">
    <location>
        <begin position="269"/>
        <end position="301"/>
    </location>
</feature>
<evidence type="ECO:0000256" key="1">
    <source>
        <dbReference type="SAM" id="MobiDB-lite"/>
    </source>
</evidence>
<sequence>MSASSGYAEGADAPARLPRAGGECLRRDDGEVDSSAEAADAHSPAARGRKRDRHAASLEAADAGPLRTLRRPDVVEADRFAAAATATSGDFVLADDHLSLSSSGEEDDEEFSDEVPDGFGGTFDDEVDASQRYDEEAEEDSEEDDDASDSEQPTRGASGPPQAYATKVPSLPATLRRLLHALAKRLLQQPDLRAFAQELRPLSGASAADTAEPASNASQRRSQLPSVGSTYTEAVRLVALLLKEVGPGGCVPPQLLELIDECVARAGPGSVPAAGQPTQPGQVDQQGRARDVAQSSDSEETRVSEAAMKAAEAAQKMEDVQWQLWRDIAGCTSNMRGQICCQSIDRLLAKQQIQAAVWEGSSKLAAWRLGASDCQATAALVIAKVLLSLQISLRSALKKARLGRGRREEEDEEEEDEDESSEDDDEVLEPSNGADYQLQGGELQTPYQREGRRIWGKALAKVPRDIRSELEATLLFCLRKKKMPPPLLVQLYVALNRRNNLPSCLGIISNFCRVFPSATFFRDVQVELFLLQVGVAKLTSELSEAQRHAPGGNRLDSLFSGLFQLIGEDHAELQRTQKALTTAGRRFIQAHCGSEGALQRLSEFWSYMKKREQLDCLMLALELRPACTSSWWRLALFLTSESESQELGKMRHRVQSLIGRLRGGASPGTLSYRKERLGRFARRFFCADSCSLNVVPEAARVALLFCAPFFLESLQSLLELTRLIGAVFTQSRPQLLVTCGNRFLKGFRGRDFVKPTRRRTSTSTRESREASASSDPKSDVSSRSEISLGERAVLPQEQSIQDYGRSDCEAALEAFDVSNALKTEVQLVLYGFVNAVQCFFRVRAGDVLHISLIAQLALESMGT</sequence>
<feature type="region of interest" description="Disordered" evidence="1">
    <location>
        <begin position="755"/>
        <end position="786"/>
    </location>
</feature>
<feature type="region of interest" description="Disordered" evidence="1">
    <location>
        <begin position="1"/>
        <end position="72"/>
    </location>
</feature>
<reference evidence="2 3" key="1">
    <citation type="submission" date="2017-09" db="EMBL/GenBank/DDBJ databases">
        <title>Genome sequencing of Besnoitia besnoiti strain Bb-Ger1.</title>
        <authorList>
            <person name="Schares G."/>
            <person name="Venepally P."/>
            <person name="Lorenzi H.A."/>
        </authorList>
    </citation>
    <scope>NUCLEOTIDE SEQUENCE [LARGE SCALE GENOMIC DNA]</scope>
    <source>
        <strain evidence="2 3">Bb-Ger1</strain>
    </source>
</reference>
<protein>
    <submittedName>
        <fullName evidence="2">Uncharacterized protein</fullName>
    </submittedName>
</protein>
<proteinExistence type="predicted"/>
<feature type="region of interest" description="Disordered" evidence="1">
    <location>
        <begin position="91"/>
        <end position="166"/>
    </location>
</feature>
<feature type="region of interest" description="Disordered" evidence="1">
    <location>
        <begin position="402"/>
        <end position="442"/>
    </location>
</feature>
<evidence type="ECO:0000313" key="3">
    <source>
        <dbReference type="Proteomes" id="UP000224006"/>
    </source>
</evidence>
<accession>A0A2A9ML32</accession>